<dbReference type="Gene3D" id="3.40.50.410">
    <property type="entry name" value="von Willebrand factor, type A domain"/>
    <property type="match status" value="1"/>
</dbReference>
<protein>
    <recommendedName>
        <fullName evidence="4 14">General transcription and DNA repair factor IIH subunit TFB4</fullName>
        <shortName evidence="14">TFIIH subunit TFB4</shortName>
    </recommendedName>
    <alternativeName>
        <fullName evidence="13 14">RNA polymerase II transcription factor B subunit 4</fullName>
    </alternativeName>
</protein>
<keyword evidence="7 14" id="KW-0863">Zinc-finger</keyword>
<dbReference type="GO" id="GO:0005675">
    <property type="term" value="C:transcription factor TFIIH holo complex"/>
    <property type="evidence" value="ECO:0007669"/>
    <property type="project" value="UniProtKB-UniRule"/>
</dbReference>
<evidence type="ECO:0000313" key="15">
    <source>
        <dbReference type="EMBL" id="SJK97497.1"/>
    </source>
</evidence>
<evidence type="ECO:0000256" key="1">
    <source>
        <dbReference type="ARBA" id="ARBA00002817"/>
    </source>
</evidence>
<evidence type="ECO:0000256" key="13">
    <source>
        <dbReference type="ARBA" id="ARBA00033341"/>
    </source>
</evidence>
<keyword evidence="5 14" id="KW-0479">Metal-binding</keyword>
<organism evidence="15 16">
    <name type="scientific">Armillaria ostoyae</name>
    <name type="common">Armillaria root rot fungus</name>
    <dbReference type="NCBI Taxonomy" id="47428"/>
    <lineage>
        <taxon>Eukaryota</taxon>
        <taxon>Fungi</taxon>
        <taxon>Dikarya</taxon>
        <taxon>Basidiomycota</taxon>
        <taxon>Agaricomycotina</taxon>
        <taxon>Agaricomycetes</taxon>
        <taxon>Agaricomycetidae</taxon>
        <taxon>Agaricales</taxon>
        <taxon>Marasmiineae</taxon>
        <taxon>Physalacriaceae</taxon>
        <taxon>Armillaria</taxon>
    </lineage>
</organism>
<dbReference type="OMA" id="DYRASCH"/>
<reference evidence="16" key="1">
    <citation type="journal article" date="2017" name="Nat. Ecol. Evol.">
        <title>Genome expansion and lineage-specific genetic innovations in the forest pathogenic fungi Armillaria.</title>
        <authorList>
            <person name="Sipos G."/>
            <person name="Prasanna A.N."/>
            <person name="Walter M.C."/>
            <person name="O'Connor E."/>
            <person name="Balint B."/>
            <person name="Krizsan K."/>
            <person name="Kiss B."/>
            <person name="Hess J."/>
            <person name="Varga T."/>
            <person name="Slot J."/>
            <person name="Riley R."/>
            <person name="Boka B."/>
            <person name="Rigling D."/>
            <person name="Barry K."/>
            <person name="Lee J."/>
            <person name="Mihaltcheva S."/>
            <person name="LaButti K."/>
            <person name="Lipzen A."/>
            <person name="Waldron R."/>
            <person name="Moloney N.M."/>
            <person name="Sperisen C."/>
            <person name="Kredics L."/>
            <person name="Vagvoelgyi C."/>
            <person name="Patrignani A."/>
            <person name="Fitzpatrick D."/>
            <person name="Nagy I."/>
            <person name="Doyle S."/>
            <person name="Anderson J.B."/>
            <person name="Grigoriev I.V."/>
            <person name="Gueldener U."/>
            <person name="Muensterkoetter M."/>
            <person name="Nagy L.G."/>
        </authorList>
    </citation>
    <scope>NUCLEOTIDE SEQUENCE [LARGE SCALE GENOMIC DNA]</scope>
    <source>
        <strain evidence="16">C18/9</strain>
    </source>
</reference>
<evidence type="ECO:0000256" key="4">
    <source>
        <dbReference type="ARBA" id="ARBA00021280"/>
    </source>
</evidence>
<keyword evidence="12 14" id="KW-0539">Nucleus</keyword>
<keyword evidence="10 14" id="KW-0804">Transcription</keyword>
<gene>
    <name evidence="15" type="ORF">ARMOST_00749</name>
</gene>
<dbReference type="GO" id="GO:0006289">
    <property type="term" value="P:nucleotide-excision repair"/>
    <property type="evidence" value="ECO:0007669"/>
    <property type="project" value="UniProtKB-UniRule"/>
</dbReference>
<evidence type="ECO:0000313" key="16">
    <source>
        <dbReference type="Proteomes" id="UP000219338"/>
    </source>
</evidence>
<dbReference type="EMBL" id="FUEG01000001">
    <property type="protein sequence ID" value="SJK97497.1"/>
    <property type="molecule type" value="Genomic_DNA"/>
</dbReference>
<accession>A0A284QM20</accession>
<proteinExistence type="inferred from homology"/>
<dbReference type="GO" id="GO:0008270">
    <property type="term" value="F:zinc ion binding"/>
    <property type="evidence" value="ECO:0007669"/>
    <property type="project" value="UniProtKB-KW"/>
</dbReference>
<dbReference type="PANTHER" id="PTHR12831">
    <property type="entry name" value="TRANSCRIPTION INITIATION FACTOR IIH TFIIH , POLYPEPTIDE 3-RELATED"/>
    <property type="match status" value="1"/>
</dbReference>
<dbReference type="OrthoDB" id="17307at2759"/>
<evidence type="ECO:0000256" key="7">
    <source>
        <dbReference type="ARBA" id="ARBA00022771"/>
    </source>
</evidence>
<evidence type="ECO:0000256" key="3">
    <source>
        <dbReference type="ARBA" id="ARBA00005273"/>
    </source>
</evidence>
<dbReference type="Pfam" id="PF03850">
    <property type="entry name" value="Tfb4"/>
    <property type="match status" value="1"/>
</dbReference>
<evidence type="ECO:0000256" key="10">
    <source>
        <dbReference type="ARBA" id="ARBA00023163"/>
    </source>
</evidence>
<keyword evidence="8 14" id="KW-0862">Zinc</keyword>
<dbReference type="STRING" id="47428.A0A284QM20"/>
<evidence type="ECO:0000256" key="8">
    <source>
        <dbReference type="ARBA" id="ARBA00022833"/>
    </source>
</evidence>
<evidence type="ECO:0000256" key="14">
    <source>
        <dbReference type="RuleBase" id="RU368090"/>
    </source>
</evidence>
<dbReference type="AlphaFoldDB" id="A0A284QM20"/>
<evidence type="ECO:0000256" key="11">
    <source>
        <dbReference type="ARBA" id="ARBA00023204"/>
    </source>
</evidence>
<dbReference type="Proteomes" id="UP000219338">
    <property type="component" value="Unassembled WGS sequence"/>
</dbReference>
<name>A0A284QM20_ARMOS</name>
<evidence type="ECO:0000256" key="5">
    <source>
        <dbReference type="ARBA" id="ARBA00022723"/>
    </source>
</evidence>
<evidence type="ECO:0000256" key="6">
    <source>
        <dbReference type="ARBA" id="ARBA00022763"/>
    </source>
</evidence>
<dbReference type="PANTHER" id="PTHR12831:SF0">
    <property type="entry name" value="GENERAL TRANSCRIPTION FACTOR IIH SUBUNIT 3"/>
    <property type="match status" value="1"/>
</dbReference>
<keyword evidence="11 14" id="KW-0234">DNA repair</keyword>
<comment type="subcellular location">
    <subcellularLocation>
        <location evidence="2 14">Nucleus</location>
    </subcellularLocation>
</comment>
<evidence type="ECO:0000256" key="2">
    <source>
        <dbReference type="ARBA" id="ARBA00004123"/>
    </source>
</evidence>
<comment type="subunit">
    <text evidence="14">Component of the 7-subunit TFIIH core complex composed of XPB/SSL2, XPD/RAD3, SSL1, TFB1, TFB2, TFB4 and TFB5, which is active in NER. The core complex associates with the 3-subunit CTD-kinase module TFIIK composed of CCL1, KIN28 and TFB3 to form the 10-subunit holoenzyme (holo-TFIIH) active in transcription.</text>
</comment>
<keyword evidence="6 14" id="KW-0227">DNA damage</keyword>
<comment type="function">
    <text evidence="1 14">Component of the general transcription and DNA repair factor IIH (TFIIH) core complex, which is involved in general and transcription-coupled nucleotide excision repair (NER) of damaged DNA and, when complexed to TFIIK, in RNA transcription by RNA polymerase II. In NER, TFIIH acts by opening DNA around the lesion to allow the excision of the damaged oligonucleotide and its replacement by a new DNA fragment. In transcription, TFIIH has an essential role in transcription initiation. When the pre-initiation complex (PIC) has been established, TFIIH is required for promoter opening and promoter escape. Phosphorylation of the C-terminal tail (CTD) of the largest subunit of RNA polymerase II by the kinase module TFIIK controls the initiation of transcription.</text>
</comment>
<evidence type="ECO:0000256" key="12">
    <source>
        <dbReference type="ARBA" id="ARBA00023242"/>
    </source>
</evidence>
<sequence length="343" mass="37461">MDDSTGSHLSVVVDLSPTQWHLSGHSSNAYPLALNSFLSQLLVFLNAHLASKHENTLAVFGAFPGKSVMLYSSIDQESDTTMQMDSNSYLAFKVVDSVIVRKIRDELDALMDNEEEAPCGLVGALTKALCYVNRVALASTISSDNTSQPLEATSPTDPRILILSVSPDLTTSYIPIMNAIFSAQKLKVAVDACQIYGTDSVFLQQAAHLTGGSYISLERRDALLQYLIMSFLSPPSIRKVLSVPTQDRVDFRAACFCHKNIIDIGFVCSVCLSTSAGVFDLPNEISNQNPTTTECIKAPPVTNQRLGPAYALFQSAAYSKPYRFCSSFCIHPQWGYYVISITP</sequence>
<dbReference type="InterPro" id="IPR036465">
    <property type="entry name" value="vWFA_dom_sf"/>
</dbReference>
<keyword evidence="9 14" id="KW-0805">Transcription regulation</keyword>
<keyword evidence="16" id="KW-1185">Reference proteome</keyword>
<evidence type="ECO:0000256" key="9">
    <source>
        <dbReference type="ARBA" id="ARBA00023015"/>
    </source>
</evidence>
<dbReference type="InterPro" id="IPR004600">
    <property type="entry name" value="TFIIH_Tfb4/GTF2H3"/>
</dbReference>
<dbReference type="GO" id="GO:0006355">
    <property type="term" value="P:regulation of DNA-templated transcription"/>
    <property type="evidence" value="ECO:0007669"/>
    <property type="project" value="InterPro"/>
</dbReference>
<dbReference type="GO" id="GO:0000439">
    <property type="term" value="C:transcription factor TFIIH core complex"/>
    <property type="evidence" value="ECO:0007669"/>
    <property type="project" value="UniProtKB-UniRule"/>
</dbReference>
<comment type="similarity">
    <text evidence="3 14">Belongs to the TFB4 family.</text>
</comment>